<accession>A0A9P9FBY3</accession>
<gene>
    <name evidence="1" type="ORF">B0J13DRAFT_183980</name>
</gene>
<dbReference type="Proteomes" id="UP000717696">
    <property type="component" value="Unassembled WGS sequence"/>
</dbReference>
<dbReference type="EMBL" id="JAGMUU010000003">
    <property type="protein sequence ID" value="KAH7157899.1"/>
    <property type="molecule type" value="Genomic_DNA"/>
</dbReference>
<organism evidence="1 2">
    <name type="scientific">Dactylonectria estremocensis</name>
    <dbReference type="NCBI Taxonomy" id="1079267"/>
    <lineage>
        <taxon>Eukaryota</taxon>
        <taxon>Fungi</taxon>
        <taxon>Dikarya</taxon>
        <taxon>Ascomycota</taxon>
        <taxon>Pezizomycotina</taxon>
        <taxon>Sordariomycetes</taxon>
        <taxon>Hypocreomycetidae</taxon>
        <taxon>Hypocreales</taxon>
        <taxon>Nectriaceae</taxon>
        <taxon>Dactylonectria</taxon>
    </lineage>
</organism>
<keyword evidence="2" id="KW-1185">Reference proteome</keyword>
<sequence length="260" mass="30586">MAEGQHSCRRHFKRPRELLDAKALISCDLLRLPTEVLVRIFEQEDPIDGVCLALAYKHLVQVSAMLTIRVPSVAKHRGLLPSACDRIYDLLWRFEPQADCTNFREEKKKFRLCCDCLQYRPKKKLHWRQFSRQYRRRMGVIVESWKRAVDQWFGTSSAQCPECWCKERRNHYQCPAHSGHPLRQQGRLAAHHLEIRVLRSSCRRYLLPLADKARFISWEDFRARVLDDLRVAVSLSSLPLNPPYPNIIPPPNRSHAALRR</sequence>
<comment type="caution">
    <text evidence="1">The sequence shown here is derived from an EMBL/GenBank/DDBJ whole genome shotgun (WGS) entry which is preliminary data.</text>
</comment>
<name>A0A9P9FBY3_9HYPO</name>
<evidence type="ECO:0008006" key="3">
    <source>
        <dbReference type="Google" id="ProtNLM"/>
    </source>
</evidence>
<reference evidence="1" key="1">
    <citation type="journal article" date="2021" name="Nat. Commun.">
        <title>Genetic determinants of endophytism in the Arabidopsis root mycobiome.</title>
        <authorList>
            <person name="Mesny F."/>
            <person name="Miyauchi S."/>
            <person name="Thiergart T."/>
            <person name="Pickel B."/>
            <person name="Atanasova L."/>
            <person name="Karlsson M."/>
            <person name="Huettel B."/>
            <person name="Barry K.W."/>
            <person name="Haridas S."/>
            <person name="Chen C."/>
            <person name="Bauer D."/>
            <person name="Andreopoulos W."/>
            <person name="Pangilinan J."/>
            <person name="LaButti K."/>
            <person name="Riley R."/>
            <person name="Lipzen A."/>
            <person name="Clum A."/>
            <person name="Drula E."/>
            <person name="Henrissat B."/>
            <person name="Kohler A."/>
            <person name="Grigoriev I.V."/>
            <person name="Martin F.M."/>
            <person name="Hacquard S."/>
        </authorList>
    </citation>
    <scope>NUCLEOTIDE SEQUENCE</scope>
    <source>
        <strain evidence="1">MPI-CAGE-AT-0021</strain>
    </source>
</reference>
<evidence type="ECO:0000313" key="2">
    <source>
        <dbReference type="Proteomes" id="UP000717696"/>
    </source>
</evidence>
<evidence type="ECO:0000313" key="1">
    <source>
        <dbReference type="EMBL" id="KAH7157899.1"/>
    </source>
</evidence>
<protein>
    <recommendedName>
        <fullName evidence="3">F-box domain-containing protein</fullName>
    </recommendedName>
</protein>
<dbReference type="AlphaFoldDB" id="A0A9P9FBY3"/>
<dbReference type="OrthoDB" id="4430588at2759"/>
<proteinExistence type="predicted"/>